<evidence type="ECO:0000259" key="1">
    <source>
        <dbReference type="Pfam" id="PF06916"/>
    </source>
</evidence>
<dbReference type="PANTHER" id="PTHR21377">
    <property type="entry name" value="PROTEIN FAM210B, MITOCHONDRIAL"/>
    <property type="match status" value="1"/>
</dbReference>
<dbReference type="GO" id="GO:0005739">
    <property type="term" value="C:mitochondrion"/>
    <property type="evidence" value="ECO:0007669"/>
    <property type="project" value="TreeGrafter"/>
</dbReference>
<dbReference type="InterPro" id="IPR009688">
    <property type="entry name" value="FAM210A/B-like_dom"/>
</dbReference>
<accession>A0AAW0XEC5</accession>
<dbReference type="InterPro" id="IPR045866">
    <property type="entry name" value="FAM210A/B-like"/>
</dbReference>
<protein>
    <recommendedName>
        <fullName evidence="1">DUF1279 domain-containing protein</fullName>
    </recommendedName>
</protein>
<name>A0AAW0XEC5_CHEQU</name>
<gene>
    <name evidence="2" type="ORF">OTU49_001676</name>
</gene>
<dbReference type="PANTHER" id="PTHR21377:SF0">
    <property type="entry name" value="PROTEIN FAM210B, MITOCHONDRIAL"/>
    <property type="match status" value="1"/>
</dbReference>
<dbReference type="AlphaFoldDB" id="A0AAW0XEC5"/>
<reference evidence="2 3" key="1">
    <citation type="journal article" date="2024" name="BMC Genomics">
        <title>Genome assembly of redclaw crayfish (Cherax quadricarinatus) provides insights into its immune adaptation and hypoxia tolerance.</title>
        <authorList>
            <person name="Liu Z."/>
            <person name="Zheng J."/>
            <person name="Li H."/>
            <person name="Fang K."/>
            <person name="Wang S."/>
            <person name="He J."/>
            <person name="Zhou D."/>
            <person name="Weng S."/>
            <person name="Chi M."/>
            <person name="Gu Z."/>
            <person name="He J."/>
            <person name="Li F."/>
            <person name="Wang M."/>
        </authorList>
    </citation>
    <scope>NUCLEOTIDE SEQUENCE [LARGE SCALE GENOMIC DNA]</scope>
    <source>
        <strain evidence="2">ZL_2023a</strain>
    </source>
</reference>
<comment type="caution">
    <text evidence="2">The sequence shown here is derived from an EMBL/GenBank/DDBJ whole genome shotgun (WGS) entry which is preliminary data.</text>
</comment>
<sequence>MGSLFGSGFMGDQGSRGAFNTGTLPVDSHVDVYDSRITVSLSSVMQTNVPKPFEISGKAPVHLNMPGGQWAQDDKYVSGDLQDCHHSIIVSKKNSGTTLLTLGSLVLGSPMKCVNLSRQNGLCPRGLMTACGSNRIDSLNFPWISSHVNSVCLISNNSSACHRIVCGRGSQRCSRYFNTCAVCNNQDSQSVETKSSGNPKGQLTSKQKLQRAVKEYGATVIVFHVTISLASLGICYLLVSSGVDMTGVIESLGINIGKLTEVAVTGVTETSTTVASVPEAVTLESLQKDSVAEVVAEDVASGIDVDTNPVSVNDRVAGAATFVVAYAVHKVFAPARIAITLTATPFIVRHLRKIGFLKPPKPKLS</sequence>
<feature type="domain" description="DUF1279" evidence="1">
    <location>
        <begin position="207"/>
        <end position="346"/>
    </location>
</feature>
<dbReference type="EMBL" id="JARKIK010000027">
    <property type="protein sequence ID" value="KAK8742796.1"/>
    <property type="molecule type" value="Genomic_DNA"/>
</dbReference>
<dbReference type="Proteomes" id="UP001445076">
    <property type="component" value="Unassembled WGS sequence"/>
</dbReference>
<dbReference type="Pfam" id="PF06916">
    <property type="entry name" value="FAM210A-B_dom"/>
    <property type="match status" value="1"/>
</dbReference>
<evidence type="ECO:0000313" key="2">
    <source>
        <dbReference type="EMBL" id="KAK8742796.1"/>
    </source>
</evidence>
<keyword evidence="3" id="KW-1185">Reference proteome</keyword>
<evidence type="ECO:0000313" key="3">
    <source>
        <dbReference type="Proteomes" id="UP001445076"/>
    </source>
</evidence>
<proteinExistence type="predicted"/>
<organism evidence="2 3">
    <name type="scientific">Cherax quadricarinatus</name>
    <name type="common">Australian red claw crayfish</name>
    <dbReference type="NCBI Taxonomy" id="27406"/>
    <lineage>
        <taxon>Eukaryota</taxon>
        <taxon>Metazoa</taxon>
        <taxon>Ecdysozoa</taxon>
        <taxon>Arthropoda</taxon>
        <taxon>Crustacea</taxon>
        <taxon>Multicrustacea</taxon>
        <taxon>Malacostraca</taxon>
        <taxon>Eumalacostraca</taxon>
        <taxon>Eucarida</taxon>
        <taxon>Decapoda</taxon>
        <taxon>Pleocyemata</taxon>
        <taxon>Astacidea</taxon>
        <taxon>Parastacoidea</taxon>
        <taxon>Parastacidae</taxon>
        <taxon>Cherax</taxon>
    </lineage>
</organism>